<name>A0A2P5WY87_GOSBA</name>
<evidence type="ECO:0000313" key="3">
    <source>
        <dbReference type="Proteomes" id="UP000239757"/>
    </source>
</evidence>
<dbReference type="AlphaFoldDB" id="A0A2P5WY87"/>
<dbReference type="Proteomes" id="UP000239757">
    <property type="component" value="Unassembled WGS sequence"/>
</dbReference>
<dbReference type="EMBL" id="KZ666132">
    <property type="protein sequence ID" value="PPR96057.1"/>
    <property type="molecule type" value="Genomic_DNA"/>
</dbReference>
<feature type="region of interest" description="Disordered" evidence="1">
    <location>
        <begin position="36"/>
        <end position="110"/>
    </location>
</feature>
<protein>
    <submittedName>
        <fullName evidence="2">Uncharacterized protein</fullName>
    </submittedName>
</protein>
<reference evidence="2 3" key="1">
    <citation type="submission" date="2015-01" db="EMBL/GenBank/DDBJ databases">
        <title>Genome of allotetraploid Gossypium barbadense reveals genomic plasticity and fiber elongation in cotton evolution.</title>
        <authorList>
            <person name="Chen X."/>
            <person name="Liu X."/>
            <person name="Zhao B."/>
            <person name="Zheng H."/>
            <person name="Hu Y."/>
            <person name="Lu G."/>
            <person name="Yang C."/>
            <person name="Chen J."/>
            <person name="Shan C."/>
            <person name="Zhang L."/>
            <person name="Zhou Y."/>
            <person name="Wang L."/>
            <person name="Guo W."/>
            <person name="Bai Y."/>
            <person name="Ruan J."/>
            <person name="Shangguan X."/>
            <person name="Mao Y."/>
            <person name="Jiang J."/>
            <person name="Zhu Y."/>
            <person name="Lei J."/>
            <person name="Kang H."/>
            <person name="Chen S."/>
            <person name="He X."/>
            <person name="Wang R."/>
            <person name="Wang Y."/>
            <person name="Chen J."/>
            <person name="Wang L."/>
            <person name="Yu S."/>
            <person name="Wang B."/>
            <person name="Wei J."/>
            <person name="Song S."/>
            <person name="Lu X."/>
            <person name="Gao Z."/>
            <person name="Gu W."/>
            <person name="Deng X."/>
            <person name="Ma D."/>
            <person name="Wang S."/>
            <person name="Liang W."/>
            <person name="Fang L."/>
            <person name="Cai C."/>
            <person name="Zhu X."/>
            <person name="Zhou B."/>
            <person name="Zhang Y."/>
            <person name="Chen Z."/>
            <person name="Xu S."/>
            <person name="Zhu R."/>
            <person name="Wang S."/>
            <person name="Zhang T."/>
            <person name="Zhao G."/>
        </authorList>
    </citation>
    <scope>NUCLEOTIDE SEQUENCE [LARGE SCALE GENOMIC DNA]</scope>
    <source>
        <strain evidence="3">cv. Xinhai21</strain>
        <tissue evidence="2">Leaf</tissue>
    </source>
</reference>
<evidence type="ECO:0000313" key="2">
    <source>
        <dbReference type="EMBL" id="PPR96057.1"/>
    </source>
</evidence>
<proteinExistence type="predicted"/>
<gene>
    <name evidence="2" type="ORF">GOBAR_AA24611</name>
</gene>
<feature type="compositionally biased region" description="Basic and acidic residues" evidence="1">
    <location>
        <begin position="50"/>
        <end position="98"/>
    </location>
</feature>
<evidence type="ECO:0000256" key="1">
    <source>
        <dbReference type="SAM" id="MobiDB-lite"/>
    </source>
</evidence>
<accession>A0A2P5WY87</accession>
<sequence length="110" mass="12808">MSLLRLEETSTGEDPKETIGYFCYAEKKEICLPQPEKEELAVRRKKRGKRREEKEKKGREGQKEYRMVEKRWVGGGTREHRLVRGGNPKHDPPAREEGENNGGRTKEKKG</sequence>
<organism evidence="2 3">
    <name type="scientific">Gossypium barbadense</name>
    <name type="common">Sea Island cotton</name>
    <name type="synonym">Hibiscus barbadensis</name>
    <dbReference type="NCBI Taxonomy" id="3634"/>
    <lineage>
        <taxon>Eukaryota</taxon>
        <taxon>Viridiplantae</taxon>
        <taxon>Streptophyta</taxon>
        <taxon>Embryophyta</taxon>
        <taxon>Tracheophyta</taxon>
        <taxon>Spermatophyta</taxon>
        <taxon>Magnoliopsida</taxon>
        <taxon>eudicotyledons</taxon>
        <taxon>Gunneridae</taxon>
        <taxon>Pentapetalae</taxon>
        <taxon>rosids</taxon>
        <taxon>malvids</taxon>
        <taxon>Malvales</taxon>
        <taxon>Malvaceae</taxon>
        <taxon>Malvoideae</taxon>
        <taxon>Gossypium</taxon>
    </lineage>
</organism>